<dbReference type="Proteomes" id="UP000749311">
    <property type="component" value="Unassembled WGS sequence"/>
</dbReference>
<gene>
    <name evidence="2" type="ORF">FB473_001621</name>
</gene>
<keyword evidence="1" id="KW-0472">Membrane</keyword>
<accession>A0ABX0SJT9</accession>
<keyword evidence="1" id="KW-0812">Transmembrane</keyword>
<protein>
    <submittedName>
        <fullName evidence="2">Branched-subunit amino acid transport protein</fullName>
    </submittedName>
</protein>
<evidence type="ECO:0000256" key="1">
    <source>
        <dbReference type="SAM" id="Phobius"/>
    </source>
</evidence>
<feature type="transmembrane region" description="Helical" evidence="1">
    <location>
        <begin position="40"/>
        <end position="56"/>
    </location>
</feature>
<dbReference type="RefSeq" id="WP_167166317.1">
    <property type="nucleotide sequence ID" value="NZ_BAAAOO010000015.1"/>
</dbReference>
<evidence type="ECO:0000313" key="2">
    <source>
        <dbReference type="EMBL" id="NIH56976.1"/>
    </source>
</evidence>
<dbReference type="Pfam" id="PF05437">
    <property type="entry name" value="AzlD"/>
    <property type="match status" value="1"/>
</dbReference>
<organism evidence="2 3">
    <name type="scientific">Brooklawnia cerclae</name>
    <dbReference type="NCBI Taxonomy" id="349934"/>
    <lineage>
        <taxon>Bacteria</taxon>
        <taxon>Bacillati</taxon>
        <taxon>Actinomycetota</taxon>
        <taxon>Actinomycetes</taxon>
        <taxon>Propionibacteriales</taxon>
        <taxon>Propionibacteriaceae</taxon>
        <taxon>Brooklawnia</taxon>
    </lineage>
</organism>
<evidence type="ECO:0000313" key="3">
    <source>
        <dbReference type="Proteomes" id="UP000749311"/>
    </source>
</evidence>
<sequence length="103" mass="10679">MSLTAWVLLACLVAFATKLVGYLLPHRLLESERFGRVSRAMTIGLLAALVASNAFASGSHIELDSRVLALVVAGVALWARAPFLLVVVLGALAAALGRAAGLP</sequence>
<name>A0ABX0SJT9_9ACTN</name>
<proteinExistence type="predicted"/>
<dbReference type="EMBL" id="JAAMOZ010000001">
    <property type="protein sequence ID" value="NIH56976.1"/>
    <property type="molecule type" value="Genomic_DNA"/>
</dbReference>
<reference evidence="2 3" key="1">
    <citation type="submission" date="2020-02" db="EMBL/GenBank/DDBJ databases">
        <title>Sequencing the genomes of 1000 actinobacteria strains.</title>
        <authorList>
            <person name="Klenk H.-P."/>
        </authorList>
    </citation>
    <scope>NUCLEOTIDE SEQUENCE [LARGE SCALE GENOMIC DNA]</scope>
    <source>
        <strain evidence="2 3">DSM 19609</strain>
    </source>
</reference>
<dbReference type="InterPro" id="IPR008407">
    <property type="entry name" value="Brnchd-chn_aa_trnsp_AzlD"/>
</dbReference>
<comment type="caution">
    <text evidence="2">The sequence shown here is derived from an EMBL/GenBank/DDBJ whole genome shotgun (WGS) entry which is preliminary data.</text>
</comment>
<keyword evidence="1" id="KW-1133">Transmembrane helix</keyword>
<keyword evidence="3" id="KW-1185">Reference proteome</keyword>
<feature type="transmembrane region" description="Helical" evidence="1">
    <location>
        <begin position="68"/>
        <end position="96"/>
    </location>
</feature>